<dbReference type="Proteomes" id="UP000005707">
    <property type="component" value="Unassembled WGS sequence"/>
</dbReference>
<sequence>MKEKKITYYVNSVKQETTNRKITPYNILTKAGYNPENNDLVRANNPQKILEKSIEENINPNEEFLVIPKRPNPVS</sequence>
<keyword evidence="2" id="KW-1185">Reference proteome</keyword>
<dbReference type="InParanoid" id="F7Q1P9"/>
<proteinExistence type="predicted"/>
<accession>F7Q1P9</accession>
<evidence type="ECO:0000313" key="2">
    <source>
        <dbReference type="Proteomes" id="UP000005707"/>
    </source>
</evidence>
<evidence type="ECO:0000313" key="1">
    <source>
        <dbReference type="EMBL" id="ERJ12288.1"/>
    </source>
</evidence>
<name>F7Q1P9_9MOLU</name>
<dbReference type="EMBL" id="AFNU02000005">
    <property type="protein sequence ID" value="ERJ12288.1"/>
    <property type="molecule type" value="Genomic_DNA"/>
</dbReference>
<dbReference type="RefSeq" id="WP_008825295.1">
    <property type="nucleotide sequence ID" value="NZ_AFNU02000005.1"/>
</dbReference>
<gene>
    <name evidence="1" type="ORF">HLPCO_001815</name>
</gene>
<reference evidence="1 2" key="1">
    <citation type="journal article" date="2011" name="J. Bacteriol.">
        <title>Genome sequence of Haloplasma contractile, an unusual contractile bacterium from a deep-sea anoxic brine lake.</title>
        <authorList>
            <person name="Antunes A."/>
            <person name="Alam I."/>
            <person name="El Dorry H."/>
            <person name="Siam R."/>
            <person name="Robertson A."/>
            <person name="Bajic V.B."/>
            <person name="Stingl U."/>
        </authorList>
    </citation>
    <scope>NUCLEOTIDE SEQUENCE [LARGE SCALE GENOMIC DNA]</scope>
    <source>
        <strain evidence="1 2">SSD-17B</strain>
    </source>
</reference>
<dbReference type="AlphaFoldDB" id="F7Q1P9"/>
<reference evidence="1 2" key="2">
    <citation type="journal article" date="2013" name="PLoS ONE">
        <title>INDIGO - INtegrated Data Warehouse of MIcrobial GenOmes with Examples from the Red Sea Extremophiles.</title>
        <authorList>
            <person name="Alam I."/>
            <person name="Antunes A."/>
            <person name="Kamau A.A."/>
            <person name="Ba Alawi W."/>
            <person name="Kalkatawi M."/>
            <person name="Stingl U."/>
            <person name="Bajic V.B."/>
        </authorList>
    </citation>
    <scope>NUCLEOTIDE SEQUENCE [LARGE SCALE GENOMIC DNA]</scope>
    <source>
        <strain evidence="1 2">SSD-17B</strain>
    </source>
</reference>
<protein>
    <submittedName>
        <fullName evidence="1">Uncharacterized protein</fullName>
    </submittedName>
</protein>
<dbReference type="STRING" id="1033810.HLPCO_001815"/>
<comment type="caution">
    <text evidence="1">The sequence shown here is derived from an EMBL/GenBank/DDBJ whole genome shotgun (WGS) entry which is preliminary data.</text>
</comment>
<organism evidence="1 2">
    <name type="scientific">Haloplasma contractile SSD-17B</name>
    <dbReference type="NCBI Taxonomy" id="1033810"/>
    <lineage>
        <taxon>Bacteria</taxon>
        <taxon>Bacillati</taxon>
        <taxon>Mycoplasmatota</taxon>
        <taxon>Mollicutes</taxon>
        <taxon>Haloplasmatales</taxon>
        <taxon>Haloplasmataceae</taxon>
        <taxon>Haloplasma</taxon>
    </lineage>
</organism>